<dbReference type="EnsemblPlants" id="OB02G42870.1">
    <property type="protein sequence ID" value="OB02G42870.1"/>
    <property type="gene ID" value="OB02G42870"/>
</dbReference>
<dbReference type="eggNOG" id="ENOG502RYDC">
    <property type="taxonomic scope" value="Eukaryota"/>
</dbReference>
<feature type="region of interest" description="Disordered" evidence="3">
    <location>
        <begin position="36"/>
        <end position="130"/>
    </location>
</feature>
<comment type="similarity">
    <text evidence="1">Belongs to the shugoshin family.</text>
</comment>
<dbReference type="STRING" id="4533.J3LI20"/>
<keyword evidence="6" id="KW-1185">Reference proteome</keyword>
<proteinExistence type="inferred from homology"/>
<evidence type="ECO:0000256" key="3">
    <source>
        <dbReference type="SAM" id="MobiDB-lite"/>
    </source>
</evidence>
<keyword evidence="2" id="KW-0159">Chromosome partition</keyword>
<evidence type="ECO:0000256" key="2">
    <source>
        <dbReference type="ARBA" id="ARBA00022829"/>
    </source>
</evidence>
<dbReference type="Gramene" id="OB02G42870.1">
    <property type="protein sequence ID" value="OB02G42870.1"/>
    <property type="gene ID" value="OB02G42870"/>
</dbReference>
<dbReference type="InterPro" id="IPR011515">
    <property type="entry name" value="Shugoshin_C"/>
</dbReference>
<dbReference type="AlphaFoldDB" id="J3LI20"/>
<dbReference type="Pfam" id="PF07557">
    <property type="entry name" value="Shugoshin_C"/>
    <property type="match status" value="1"/>
</dbReference>
<dbReference type="OMA" id="MRIDANK"/>
<feature type="region of interest" description="Disordered" evidence="3">
    <location>
        <begin position="321"/>
        <end position="348"/>
    </location>
</feature>
<dbReference type="Proteomes" id="UP000006038">
    <property type="component" value="Unassembled WGS sequence"/>
</dbReference>
<accession>J3LI20</accession>
<evidence type="ECO:0000259" key="4">
    <source>
        <dbReference type="Pfam" id="PF07557"/>
    </source>
</evidence>
<sequence length="370" mass="41657">MPVFSSSLQELNQGKDRLKLLQHELACTTAVLKAKDSELEGKKFKPSKRAQAEARQKAAAAVPSYTNCQEPTQDKTTKRHTNKRKSESCEVTKDANTVQHSCRPHKQSSGSLHDDDPRKTLRRRSARLNPASFEITEVSCDTFHEDATVPLFHSSSNVPNQQEPNAGKDMRTSLQNELLCDAIAQVEAPELKKNERNMHMQKEVHLEEEMQEAGSRVAGVEADKFDIEDSKPPQDRGTKRKSMRIDANKRKLESCEDRMASNKEDCKPLQHEEKRTRRKSSRLDSGPCEVSNETSEIVQEDKVAPSAHPSSKVLIEQTKNDMQNGCSSSTNPSEELVIGRRSSVGRPSRRAAEKIVSYREVPLNVKMRRS</sequence>
<feature type="compositionally biased region" description="Polar residues" evidence="3">
    <location>
        <begin position="321"/>
        <end position="333"/>
    </location>
</feature>
<dbReference type="GO" id="GO:0045144">
    <property type="term" value="P:meiotic sister chromatid segregation"/>
    <property type="evidence" value="ECO:0007669"/>
    <property type="project" value="InterPro"/>
</dbReference>
<dbReference type="PANTHER" id="PTHR34373">
    <property type="entry name" value="SHUGOSHIN 2"/>
    <property type="match status" value="1"/>
</dbReference>
<evidence type="ECO:0000256" key="1">
    <source>
        <dbReference type="ARBA" id="ARBA00010845"/>
    </source>
</evidence>
<evidence type="ECO:0000313" key="5">
    <source>
        <dbReference type="EnsemblPlants" id="OB02G42870.1"/>
    </source>
</evidence>
<dbReference type="PANTHER" id="PTHR34373:SF16">
    <property type="entry name" value="SHUGOSHIN-1"/>
    <property type="match status" value="1"/>
</dbReference>
<organism evidence="5">
    <name type="scientific">Oryza brachyantha</name>
    <name type="common">malo sina</name>
    <dbReference type="NCBI Taxonomy" id="4533"/>
    <lineage>
        <taxon>Eukaryota</taxon>
        <taxon>Viridiplantae</taxon>
        <taxon>Streptophyta</taxon>
        <taxon>Embryophyta</taxon>
        <taxon>Tracheophyta</taxon>
        <taxon>Spermatophyta</taxon>
        <taxon>Magnoliopsida</taxon>
        <taxon>Liliopsida</taxon>
        <taxon>Poales</taxon>
        <taxon>Poaceae</taxon>
        <taxon>BOP clade</taxon>
        <taxon>Oryzoideae</taxon>
        <taxon>Oryzeae</taxon>
        <taxon>Oryzinae</taxon>
        <taxon>Oryza</taxon>
    </lineage>
</organism>
<feature type="region of interest" description="Disordered" evidence="3">
    <location>
        <begin position="204"/>
        <end position="309"/>
    </location>
</feature>
<evidence type="ECO:0000313" key="6">
    <source>
        <dbReference type="Proteomes" id="UP000006038"/>
    </source>
</evidence>
<dbReference type="GO" id="GO:0000775">
    <property type="term" value="C:chromosome, centromeric region"/>
    <property type="evidence" value="ECO:0007669"/>
    <property type="project" value="InterPro"/>
</dbReference>
<reference evidence="5" key="1">
    <citation type="submission" date="2013-04" db="UniProtKB">
        <authorList>
            <consortium name="EnsemblPlants"/>
        </authorList>
    </citation>
    <scope>IDENTIFICATION</scope>
</reference>
<feature type="compositionally biased region" description="Basic and acidic residues" evidence="3">
    <location>
        <begin position="84"/>
        <end position="93"/>
    </location>
</feature>
<dbReference type="GO" id="GO:0034090">
    <property type="term" value="P:maintenance of meiotic sister chromatid cohesion"/>
    <property type="evidence" value="ECO:0007669"/>
    <property type="project" value="InterPro"/>
</dbReference>
<dbReference type="HOGENOM" id="CLU_028640_1_0_1"/>
<protein>
    <recommendedName>
        <fullName evidence="4">Shugoshin C-terminal domain-containing protein</fullName>
    </recommendedName>
</protein>
<dbReference type="InterPro" id="IPR044693">
    <property type="entry name" value="SGO_plant"/>
</dbReference>
<feature type="compositionally biased region" description="Basic and acidic residues" evidence="3">
    <location>
        <begin position="221"/>
        <end position="275"/>
    </location>
</feature>
<feature type="domain" description="Shugoshin C-terminal" evidence="4">
    <location>
        <begin position="345"/>
        <end position="369"/>
    </location>
</feature>
<dbReference type="GO" id="GO:0005634">
    <property type="term" value="C:nucleus"/>
    <property type="evidence" value="ECO:0007669"/>
    <property type="project" value="InterPro"/>
</dbReference>
<name>J3LI20_ORYBR</name>